<dbReference type="Proteomes" id="UP000198281">
    <property type="component" value="Unassembled WGS sequence"/>
</dbReference>
<keyword evidence="3" id="KW-1185">Reference proteome</keyword>
<feature type="chain" id="PRO_5012737701" description="Isoquinoline 1-oxidoreductase subunit" evidence="1">
    <location>
        <begin position="24"/>
        <end position="207"/>
    </location>
</feature>
<keyword evidence="1" id="KW-0732">Signal</keyword>
<feature type="signal peptide" evidence="1">
    <location>
        <begin position="1"/>
        <end position="23"/>
    </location>
</feature>
<dbReference type="OrthoDB" id="656942at2"/>
<dbReference type="InterPro" id="IPR036280">
    <property type="entry name" value="Multihaem_cyt_sf"/>
</dbReference>
<organism evidence="2 3">
    <name type="scientific">Edaphosphingomonas laterariae</name>
    <dbReference type="NCBI Taxonomy" id="861865"/>
    <lineage>
        <taxon>Bacteria</taxon>
        <taxon>Pseudomonadati</taxon>
        <taxon>Pseudomonadota</taxon>
        <taxon>Alphaproteobacteria</taxon>
        <taxon>Sphingomonadales</taxon>
        <taxon>Rhizorhabdaceae</taxon>
        <taxon>Edaphosphingomonas</taxon>
    </lineage>
</organism>
<name>A0A239JV38_9SPHN</name>
<dbReference type="EMBL" id="FZOS01000040">
    <property type="protein sequence ID" value="SNT09655.1"/>
    <property type="molecule type" value="Genomic_DNA"/>
</dbReference>
<evidence type="ECO:0000313" key="2">
    <source>
        <dbReference type="EMBL" id="SNT09655.1"/>
    </source>
</evidence>
<gene>
    <name evidence="2" type="ORF">SAMN06295912_14011</name>
</gene>
<evidence type="ECO:0008006" key="4">
    <source>
        <dbReference type="Google" id="ProtNLM"/>
    </source>
</evidence>
<sequence>MIRAGIIGVAAAIAVAAVGGAMATAAPEPKPTLATSLQPVSAFATIRDRDARSQALFAEVGKVLQHPRCLNCHPATDRPTQREAMTPHMPMVVRGDGGIGATALRCTTCHGPANYDVSGVPGHPAWHLAPPEMAWAGKSLGQICQQLKDPARNGGKTMPEMIEHMKSDTLVGWGWKPGGKRLPAPGTQAEFGALFEAWAKSGAVCPA</sequence>
<dbReference type="AlphaFoldDB" id="A0A239JV38"/>
<dbReference type="RefSeq" id="WP_089221138.1">
    <property type="nucleotide sequence ID" value="NZ_FZOS01000040.1"/>
</dbReference>
<proteinExistence type="predicted"/>
<evidence type="ECO:0000256" key="1">
    <source>
        <dbReference type="SAM" id="SignalP"/>
    </source>
</evidence>
<protein>
    <recommendedName>
        <fullName evidence="4">Isoquinoline 1-oxidoreductase subunit</fullName>
    </recommendedName>
</protein>
<dbReference type="SUPFAM" id="SSF48695">
    <property type="entry name" value="Multiheme cytochromes"/>
    <property type="match status" value="1"/>
</dbReference>
<evidence type="ECO:0000313" key="3">
    <source>
        <dbReference type="Proteomes" id="UP000198281"/>
    </source>
</evidence>
<accession>A0A239JV38</accession>
<reference evidence="3" key="1">
    <citation type="submission" date="2017-06" db="EMBL/GenBank/DDBJ databases">
        <authorList>
            <person name="Varghese N."/>
            <person name="Submissions S."/>
        </authorList>
    </citation>
    <scope>NUCLEOTIDE SEQUENCE [LARGE SCALE GENOMIC DNA]</scope>
    <source>
        <strain evidence="3">LNB2</strain>
    </source>
</reference>